<feature type="compositionally biased region" description="Low complexity" evidence="1">
    <location>
        <begin position="95"/>
        <end position="108"/>
    </location>
</feature>
<evidence type="ECO:0000313" key="3">
    <source>
        <dbReference type="EMBL" id="QOS39667.1"/>
    </source>
</evidence>
<keyword evidence="2" id="KW-0732">Signal</keyword>
<evidence type="ECO:0000256" key="2">
    <source>
        <dbReference type="SAM" id="SignalP"/>
    </source>
</evidence>
<dbReference type="AlphaFoldDB" id="A0A7M1XJQ0"/>
<feature type="compositionally biased region" description="Polar residues" evidence="1">
    <location>
        <begin position="74"/>
        <end position="94"/>
    </location>
</feature>
<organism evidence="3 4">
    <name type="scientific">Treponema rectale</name>
    <dbReference type="NCBI Taxonomy" id="744512"/>
    <lineage>
        <taxon>Bacteria</taxon>
        <taxon>Pseudomonadati</taxon>
        <taxon>Spirochaetota</taxon>
        <taxon>Spirochaetia</taxon>
        <taxon>Spirochaetales</taxon>
        <taxon>Treponemataceae</taxon>
        <taxon>Treponema</taxon>
    </lineage>
</organism>
<dbReference type="PROSITE" id="PS51257">
    <property type="entry name" value="PROKAR_LIPOPROTEIN"/>
    <property type="match status" value="1"/>
</dbReference>
<feature type="region of interest" description="Disordered" evidence="1">
    <location>
        <begin position="19"/>
        <end position="108"/>
    </location>
</feature>
<evidence type="ECO:0000256" key="1">
    <source>
        <dbReference type="SAM" id="MobiDB-lite"/>
    </source>
</evidence>
<name>A0A7M1XJQ0_9SPIR</name>
<feature type="signal peptide" evidence="2">
    <location>
        <begin position="1"/>
        <end position="18"/>
    </location>
</feature>
<dbReference type="KEGG" id="trc:DYE49_03995"/>
<dbReference type="Proteomes" id="UP000593591">
    <property type="component" value="Chromosome"/>
</dbReference>
<sequence length="1117" mass="122169">MKKSKFILLSLISLSLVGCGPEASSTPDSTTSENPLQLSTDTSSSKPTSSVTGTSSSVKDSSVGNSSVEDNSSKENSSVGDNSSVEDNSSVGENSSVEDSSTSSSVDPYSIGWTKSITDTMLKYLNGQVIPLISVGKYSEIYVVTDASNDVYHLEIEGTNELDATILTNANTNFTNAGWTIGTNSTTKLTATLASDKGDLSVEITKDSSDFVLVKIGFDEPYDPTTASAWDSEVEQDFMDHLAGIVPTYVYLGTANPVSKYDTYDEELVITGGKWNDNCVADIKAQLGTTWTITDETTTGFTARFVNSADNSEVTMVLGKSTKGYSSSLYLITATYTVKEAYNAAGFTAWPQNILDVFDTKFGSGVDVPTIYLGTKSPVDSSYSSDSYATIEGSDFDNRMFTDAQALLNADNDTHKDPVTGEYNFTEPETAWTFAQGTDSYGATLTMSKTFPNGSKMTLVLGQNNSGKARLKVTYEEPFAIPAGYAWPQDVLDAFDTYVDGHVLPLVYLNTPDPTSSWYSYSSYLRITGNTWTSAAADAAKEAFNNANVPADQLAEGETNWVYTYEDDGDTYLPYYYDTWRKTYPDGCVVTVQSRDFSNASYIYDMYLNVYIDEAFNPDAVPNKAWTQDILDDFDTYFDGNTIPYFYTGTKSPLGSWYSSSEYYEITGAKWNDQVADLAKAAFAADTTLTWTCTEGSNSYGTLLTFTSTATADNHSFKVEVGQDSYGKVDVKIYFTDSYDKAAYVAAGGKWNDTTNDTLSNMFAGHTLPNFYLATTAETTSLYAGFVEVDITGGAWDDRVVTDCIADLDADVGDDWNDPTVVATDTSTAVWEHTTDTYDSAPRLFAWKKLSDGGYLRFKLFKSSSKVKIYSWYDAPVVAATNSDWTDDQKTLITNTLGITEIPFFTFFGDATVTANSSGLTVKPTGTFKHSNAESLNIYDTFIAAGYTSDSFERFYSDAGTSWSVSKDVDNKKVTVKYSPSTTSPSITITAASAYVKAQPGEDWTDDVKTKLTTTLGFTIPYVNIGTVTTSIYTNNIVLKGSTWDNAMLKDAREAFEADGWDCAYDYSSSYNGKTLIASKEVTTAANETKHLSLKFYDYGYNSSYNPHQAYFDIYIR</sequence>
<feature type="compositionally biased region" description="Polar residues" evidence="1">
    <location>
        <begin position="23"/>
        <end position="38"/>
    </location>
</feature>
<feature type="chain" id="PRO_5032467452" evidence="2">
    <location>
        <begin position="19"/>
        <end position="1117"/>
    </location>
</feature>
<evidence type="ECO:0000313" key="4">
    <source>
        <dbReference type="Proteomes" id="UP000593591"/>
    </source>
</evidence>
<dbReference type="EMBL" id="CP031517">
    <property type="protein sequence ID" value="QOS39667.1"/>
    <property type="molecule type" value="Genomic_DNA"/>
</dbReference>
<reference evidence="3 4" key="1">
    <citation type="submission" date="2018-08" db="EMBL/GenBank/DDBJ databases">
        <title>The first complete genome of Treponema rectale (CHPAT), a commensal spirochete of the bovine rectum.</title>
        <authorList>
            <person name="Staton G.J."/>
            <person name="Clegg S.R."/>
            <person name="Carter S.D."/>
            <person name="Radford A.D."/>
            <person name="Darby A."/>
            <person name="Hall N."/>
            <person name="Birtles R.J."/>
            <person name="Evans N.J."/>
        </authorList>
    </citation>
    <scope>NUCLEOTIDE SEQUENCE [LARGE SCALE GENOMIC DNA]</scope>
    <source>
        <strain evidence="3 4">CHPA</strain>
    </source>
</reference>
<proteinExistence type="predicted"/>
<gene>
    <name evidence="3" type="ORF">DYE49_03995</name>
</gene>
<accession>A0A7M1XJQ0</accession>
<protein>
    <submittedName>
        <fullName evidence="3">Uncharacterized protein</fullName>
    </submittedName>
</protein>
<feature type="compositionally biased region" description="Low complexity" evidence="1">
    <location>
        <begin position="39"/>
        <end position="68"/>
    </location>
</feature>